<proteinExistence type="predicted"/>
<evidence type="ECO:0000313" key="3">
    <source>
        <dbReference type="Proteomes" id="UP001428817"/>
    </source>
</evidence>
<dbReference type="PANTHER" id="PTHR43798">
    <property type="entry name" value="MONOACYLGLYCEROL LIPASE"/>
    <property type="match status" value="1"/>
</dbReference>
<dbReference type="InterPro" id="IPR000073">
    <property type="entry name" value="AB_hydrolase_1"/>
</dbReference>
<dbReference type="SUPFAM" id="SSF53474">
    <property type="entry name" value="alpha/beta-Hydrolases"/>
    <property type="match status" value="1"/>
</dbReference>
<keyword evidence="3" id="KW-1185">Reference proteome</keyword>
<dbReference type="GO" id="GO:0016787">
    <property type="term" value="F:hydrolase activity"/>
    <property type="evidence" value="ECO:0007669"/>
    <property type="project" value="UniProtKB-KW"/>
</dbReference>
<dbReference type="Proteomes" id="UP001428817">
    <property type="component" value="Unassembled WGS sequence"/>
</dbReference>
<dbReference type="EMBL" id="BAABJP010000026">
    <property type="protein sequence ID" value="GAA5162163.1"/>
    <property type="molecule type" value="Genomic_DNA"/>
</dbReference>
<evidence type="ECO:0000313" key="2">
    <source>
        <dbReference type="EMBL" id="GAA5162163.1"/>
    </source>
</evidence>
<sequence length="259" mass="28525">MLLHNLGQRWQVWRPVIDQLSERHDVIAVDLPRFGRAPIPPTTTEDGIRAFGIRSLKRIFDHLEVSQPHVAGSGLGGMLAIGAATTGIVSSATAIAPTGFWTPRQRWWVITQLRLFRMAARASLATDPPLAEIPLVRNLLISRLCAHPKRMEPAEALANLTAMRDAPAFDEAMASARQFQWKSDPKPLVPLTVAWGERDKLLSPRQMVNAQHRLQGAEFARLPGCGHMAMSDDPEMAARVILRTCARAERGQSSGTAPN</sequence>
<dbReference type="Pfam" id="PF12697">
    <property type="entry name" value="Abhydrolase_6"/>
    <property type="match status" value="1"/>
</dbReference>
<dbReference type="PANTHER" id="PTHR43798:SF5">
    <property type="entry name" value="MONOACYLGLYCEROL LIPASE ABHD6"/>
    <property type="match status" value="1"/>
</dbReference>
<dbReference type="InterPro" id="IPR029058">
    <property type="entry name" value="AB_hydrolase_fold"/>
</dbReference>
<gene>
    <name evidence="2" type="ORF">GCM10023321_47340</name>
</gene>
<dbReference type="InterPro" id="IPR050266">
    <property type="entry name" value="AB_hydrolase_sf"/>
</dbReference>
<feature type="domain" description="AB hydrolase-1" evidence="1">
    <location>
        <begin position="7"/>
        <end position="236"/>
    </location>
</feature>
<protein>
    <submittedName>
        <fullName evidence="2">Alpha/beta fold hydrolase</fullName>
    </submittedName>
</protein>
<keyword evidence="2" id="KW-0378">Hydrolase</keyword>
<organism evidence="2 3">
    <name type="scientific">Pseudonocardia eucalypti</name>
    <dbReference type="NCBI Taxonomy" id="648755"/>
    <lineage>
        <taxon>Bacteria</taxon>
        <taxon>Bacillati</taxon>
        <taxon>Actinomycetota</taxon>
        <taxon>Actinomycetes</taxon>
        <taxon>Pseudonocardiales</taxon>
        <taxon>Pseudonocardiaceae</taxon>
        <taxon>Pseudonocardia</taxon>
    </lineage>
</organism>
<accession>A0ABP9QHS5</accession>
<name>A0ABP9QHS5_9PSEU</name>
<reference evidence="3" key="1">
    <citation type="journal article" date="2019" name="Int. J. Syst. Evol. Microbiol.">
        <title>The Global Catalogue of Microorganisms (GCM) 10K type strain sequencing project: providing services to taxonomists for standard genome sequencing and annotation.</title>
        <authorList>
            <consortium name="The Broad Institute Genomics Platform"/>
            <consortium name="The Broad Institute Genome Sequencing Center for Infectious Disease"/>
            <person name="Wu L."/>
            <person name="Ma J."/>
        </authorList>
    </citation>
    <scope>NUCLEOTIDE SEQUENCE [LARGE SCALE GENOMIC DNA]</scope>
    <source>
        <strain evidence="3">JCM 18303</strain>
    </source>
</reference>
<evidence type="ECO:0000259" key="1">
    <source>
        <dbReference type="Pfam" id="PF12697"/>
    </source>
</evidence>
<comment type="caution">
    <text evidence="2">The sequence shown here is derived from an EMBL/GenBank/DDBJ whole genome shotgun (WGS) entry which is preliminary data.</text>
</comment>
<dbReference type="Gene3D" id="3.40.50.1820">
    <property type="entry name" value="alpha/beta hydrolase"/>
    <property type="match status" value="1"/>
</dbReference>
<dbReference type="RefSeq" id="WP_185065957.1">
    <property type="nucleotide sequence ID" value="NZ_BAABJP010000026.1"/>
</dbReference>